<dbReference type="OrthoDB" id="9954404at2"/>
<gene>
    <name evidence="3" type="ordered locus">Namu_3999</name>
</gene>
<dbReference type="Proteomes" id="UP000002218">
    <property type="component" value="Chromosome"/>
</dbReference>
<evidence type="ECO:0000313" key="3">
    <source>
        <dbReference type="EMBL" id="ACV80291.1"/>
    </source>
</evidence>
<sequence>MRRAVVAQLTSGAAVEQGLDLAAAVSATATEALRSRREPALVARRRQRAARRRVKTWSAASVATVAGGAGVVAITGGVSAGMIIGLIVLSALLIACVVRAVRAAADLRMRTRVVNALPPPSPRRSAVVGELRPAMARLDGYSDGLRRLVDLVGLDADDGLGTSTVRGLRDEVIRAADATELRLRTRAAQASDLIRARRRSAADVGGDLDRTITAMRREIEDGVAGYGKLVTAANEAARATRGLAHGGAAAVPPSVAWTPLPAGTDAAGASGSAPATGPGHDGPAGAPELTESIDQLQALAAGMRELTR</sequence>
<protein>
    <submittedName>
        <fullName evidence="3">Uncharacterized protein</fullName>
    </submittedName>
</protein>
<keyword evidence="2" id="KW-1133">Transmembrane helix</keyword>
<evidence type="ECO:0000256" key="2">
    <source>
        <dbReference type="SAM" id="Phobius"/>
    </source>
</evidence>
<accession>C8XHI8</accession>
<feature type="compositionally biased region" description="Low complexity" evidence="1">
    <location>
        <begin position="261"/>
        <end position="278"/>
    </location>
</feature>
<dbReference type="KEGG" id="nml:Namu_3999"/>
<name>C8XHI8_NAKMY</name>
<feature type="region of interest" description="Disordered" evidence="1">
    <location>
        <begin position="260"/>
        <end position="289"/>
    </location>
</feature>
<keyword evidence="4" id="KW-1185">Reference proteome</keyword>
<keyword evidence="2" id="KW-0472">Membrane</keyword>
<dbReference type="RefSeq" id="WP_015749116.1">
    <property type="nucleotide sequence ID" value="NC_013235.1"/>
</dbReference>
<proteinExistence type="predicted"/>
<dbReference type="EMBL" id="CP001737">
    <property type="protein sequence ID" value="ACV80291.1"/>
    <property type="molecule type" value="Genomic_DNA"/>
</dbReference>
<feature type="transmembrane region" description="Helical" evidence="2">
    <location>
        <begin position="54"/>
        <end position="74"/>
    </location>
</feature>
<dbReference type="NCBIfam" id="NF047839">
    <property type="entry name" value="PspM_Rv2743c"/>
    <property type="match status" value="1"/>
</dbReference>
<dbReference type="HOGENOM" id="CLU_902628_0_0_11"/>
<feature type="transmembrane region" description="Helical" evidence="2">
    <location>
        <begin position="80"/>
        <end position="101"/>
    </location>
</feature>
<dbReference type="AlphaFoldDB" id="C8XHI8"/>
<reference evidence="3 4" key="2">
    <citation type="journal article" date="2010" name="Stand. Genomic Sci.">
        <title>Complete genome sequence of Nakamurella multipartita type strain (Y-104).</title>
        <authorList>
            <person name="Tice H."/>
            <person name="Mayilraj S."/>
            <person name="Sims D."/>
            <person name="Lapidus A."/>
            <person name="Nolan M."/>
            <person name="Lucas S."/>
            <person name="Glavina Del Rio T."/>
            <person name="Copeland A."/>
            <person name="Cheng J.F."/>
            <person name="Meincke L."/>
            <person name="Bruce D."/>
            <person name="Goodwin L."/>
            <person name="Pitluck S."/>
            <person name="Ivanova N."/>
            <person name="Mavromatis K."/>
            <person name="Ovchinnikova G."/>
            <person name="Pati A."/>
            <person name="Chen A."/>
            <person name="Palaniappan K."/>
            <person name="Land M."/>
            <person name="Hauser L."/>
            <person name="Chang Y.J."/>
            <person name="Jeffries C.D."/>
            <person name="Detter J.C."/>
            <person name="Brettin T."/>
            <person name="Rohde M."/>
            <person name="Goker M."/>
            <person name="Bristow J."/>
            <person name="Eisen J.A."/>
            <person name="Markowitz V."/>
            <person name="Hugenholtz P."/>
            <person name="Kyrpides N.C."/>
            <person name="Klenk H.P."/>
            <person name="Chen F."/>
        </authorList>
    </citation>
    <scope>NUCLEOTIDE SEQUENCE [LARGE SCALE GENOMIC DNA]</scope>
    <source>
        <strain evidence="4">ATCC 700099 / DSM 44233 / CIP 104796 / JCM 9543 / NBRC 105858 / Y-104</strain>
    </source>
</reference>
<dbReference type="InterPro" id="IPR057952">
    <property type="entry name" value="Rv2743c-like"/>
</dbReference>
<reference evidence="4" key="1">
    <citation type="submission" date="2009-09" db="EMBL/GenBank/DDBJ databases">
        <title>The complete genome of Nakamurella multipartita DSM 44233.</title>
        <authorList>
            <consortium name="US DOE Joint Genome Institute (JGI-PGF)"/>
            <person name="Lucas S."/>
            <person name="Copeland A."/>
            <person name="Lapidus A."/>
            <person name="Glavina del Rio T."/>
            <person name="Dalin E."/>
            <person name="Tice H."/>
            <person name="Bruce D."/>
            <person name="Goodwin L."/>
            <person name="Pitluck S."/>
            <person name="Kyrpides N."/>
            <person name="Mavromatis K."/>
            <person name="Ivanova N."/>
            <person name="Ovchinnikova G."/>
            <person name="Sims D."/>
            <person name="Meincke L."/>
            <person name="Brettin T."/>
            <person name="Detter J.C."/>
            <person name="Han C."/>
            <person name="Larimer F."/>
            <person name="Land M."/>
            <person name="Hauser L."/>
            <person name="Markowitz V."/>
            <person name="Cheng J.-F."/>
            <person name="Hugenholtz P."/>
            <person name="Woyke T."/>
            <person name="Wu D."/>
            <person name="Klenk H.-P."/>
            <person name="Eisen J.A."/>
        </authorList>
    </citation>
    <scope>NUCLEOTIDE SEQUENCE [LARGE SCALE GENOMIC DNA]</scope>
    <source>
        <strain evidence="4">ATCC 700099 / DSM 44233 / CIP 104796 / JCM 9543 / NBRC 105858 / Y-104</strain>
    </source>
</reference>
<dbReference type="Pfam" id="PF25587">
    <property type="entry name" value="Rv2743c"/>
    <property type="match status" value="1"/>
</dbReference>
<keyword evidence="2" id="KW-0812">Transmembrane</keyword>
<organism evidence="3 4">
    <name type="scientific">Nakamurella multipartita (strain ATCC 700099 / DSM 44233 / CIP 104796 / JCM 9543 / NBRC 105858 / Y-104)</name>
    <name type="common">Microsphaera multipartita</name>
    <dbReference type="NCBI Taxonomy" id="479431"/>
    <lineage>
        <taxon>Bacteria</taxon>
        <taxon>Bacillati</taxon>
        <taxon>Actinomycetota</taxon>
        <taxon>Actinomycetes</taxon>
        <taxon>Nakamurellales</taxon>
        <taxon>Nakamurellaceae</taxon>
        <taxon>Nakamurella</taxon>
    </lineage>
</organism>
<dbReference type="InParanoid" id="C8XHI8"/>
<evidence type="ECO:0000313" key="4">
    <source>
        <dbReference type="Proteomes" id="UP000002218"/>
    </source>
</evidence>
<evidence type="ECO:0000256" key="1">
    <source>
        <dbReference type="SAM" id="MobiDB-lite"/>
    </source>
</evidence>